<keyword evidence="2 6" id="KW-0032">Aminotransferase</keyword>
<sequence length="353" mass="39744">MEYQIPEKIRDLVPYDPISGSYRVRLDANESYLNLSKAQIEKVFSRLETEVSYNRYPDPLAKKLCTAYAGYYGISPELVTAGNGSDELITLIYGTLFDPTMKVGTFAQDFSMYRVYAQCYGIPTVTLPKREDLTIDVDQTIQQVNSLGLSGLVFSNPCNPTGLGLTREEVLRLVQGVKALVILDEAYMDFWDQSLLQDVERFDNLLILKTCSKAIGLAGIRIGLAITNPKLSRLLKAVKSPYNVNSVSQIYGEELLRDHDYLHQAARSIRKQTVKLEAMLRRLAEQYPVLGKIYPSVTNFVYLKPQDSKAIYQGLQQQGIAIRLMGDYLRICAGSQEEQQILEQALETVLALL</sequence>
<dbReference type="SUPFAM" id="SSF53383">
    <property type="entry name" value="PLP-dependent transferases"/>
    <property type="match status" value="1"/>
</dbReference>
<proteinExistence type="predicted"/>
<protein>
    <submittedName>
        <fullName evidence="6">Histidinol-phosphate aminotransferase family protein</fullName>
    </submittedName>
</protein>
<comment type="caution">
    <text evidence="6">The sequence shown here is derived from an EMBL/GenBank/DDBJ whole genome shotgun (WGS) entry which is preliminary data.</text>
</comment>
<comment type="cofactor">
    <cofactor evidence="1">
        <name>pyridoxal 5'-phosphate</name>
        <dbReference type="ChEBI" id="CHEBI:597326"/>
    </cofactor>
</comment>
<evidence type="ECO:0000313" key="7">
    <source>
        <dbReference type="Proteomes" id="UP000886749"/>
    </source>
</evidence>
<evidence type="ECO:0000256" key="4">
    <source>
        <dbReference type="ARBA" id="ARBA00022898"/>
    </source>
</evidence>
<dbReference type="AlphaFoldDB" id="A0A9D1DCW1"/>
<evidence type="ECO:0000256" key="1">
    <source>
        <dbReference type="ARBA" id="ARBA00001933"/>
    </source>
</evidence>
<dbReference type="Gene3D" id="3.90.1150.10">
    <property type="entry name" value="Aspartate Aminotransferase, domain 1"/>
    <property type="match status" value="1"/>
</dbReference>
<name>A0A9D1DCW1_9FIRM</name>
<evidence type="ECO:0000256" key="3">
    <source>
        <dbReference type="ARBA" id="ARBA00022679"/>
    </source>
</evidence>
<dbReference type="PANTHER" id="PTHR42885:SF2">
    <property type="entry name" value="HISTIDINOL-PHOSPHATE AMINOTRANSFERASE"/>
    <property type="match status" value="1"/>
</dbReference>
<dbReference type="InterPro" id="IPR015424">
    <property type="entry name" value="PyrdxlP-dep_Trfase"/>
</dbReference>
<dbReference type="InterPro" id="IPR015421">
    <property type="entry name" value="PyrdxlP-dep_Trfase_major"/>
</dbReference>
<feature type="domain" description="Aminotransferase class I/classII large" evidence="5">
    <location>
        <begin position="26"/>
        <end position="341"/>
    </location>
</feature>
<dbReference type="GO" id="GO:0008483">
    <property type="term" value="F:transaminase activity"/>
    <property type="evidence" value="ECO:0007669"/>
    <property type="project" value="UniProtKB-KW"/>
</dbReference>
<reference evidence="6" key="2">
    <citation type="journal article" date="2021" name="PeerJ">
        <title>Extensive microbial diversity within the chicken gut microbiome revealed by metagenomics and culture.</title>
        <authorList>
            <person name="Gilroy R."/>
            <person name="Ravi A."/>
            <person name="Getino M."/>
            <person name="Pursley I."/>
            <person name="Horton D.L."/>
            <person name="Alikhan N.F."/>
            <person name="Baker D."/>
            <person name="Gharbi K."/>
            <person name="Hall N."/>
            <person name="Watson M."/>
            <person name="Adriaenssens E.M."/>
            <person name="Foster-Nyarko E."/>
            <person name="Jarju S."/>
            <person name="Secka A."/>
            <person name="Antonio M."/>
            <person name="Oren A."/>
            <person name="Chaudhuri R.R."/>
            <person name="La Ragione R."/>
            <person name="Hildebrand F."/>
            <person name="Pallen M.J."/>
        </authorList>
    </citation>
    <scope>NUCLEOTIDE SEQUENCE</scope>
    <source>
        <strain evidence="6">CHK184-25365</strain>
    </source>
</reference>
<dbReference type="Gene3D" id="3.40.640.10">
    <property type="entry name" value="Type I PLP-dependent aspartate aminotransferase-like (Major domain)"/>
    <property type="match status" value="1"/>
</dbReference>
<keyword evidence="4" id="KW-0663">Pyridoxal phosphate</keyword>
<dbReference type="CDD" id="cd00609">
    <property type="entry name" value="AAT_like"/>
    <property type="match status" value="1"/>
</dbReference>
<evidence type="ECO:0000256" key="2">
    <source>
        <dbReference type="ARBA" id="ARBA00022576"/>
    </source>
</evidence>
<accession>A0A9D1DCW1</accession>
<dbReference type="Proteomes" id="UP000886749">
    <property type="component" value="Unassembled WGS sequence"/>
</dbReference>
<dbReference type="InterPro" id="IPR004839">
    <property type="entry name" value="Aminotransferase_I/II_large"/>
</dbReference>
<gene>
    <name evidence="6" type="ORF">IAB36_07740</name>
</gene>
<dbReference type="InterPro" id="IPR015422">
    <property type="entry name" value="PyrdxlP-dep_Trfase_small"/>
</dbReference>
<organism evidence="6 7">
    <name type="scientific">Candidatus Egerieicola pullicola</name>
    <dbReference type="NCBI Taxonomy" id="2840775"/>
    <lineage>
        <taxon>Bacteria</taxon>
        <taxon>Bacillati</taxon>
        <taxon>Bacillota</taxon>
        <taxon>Clostridia</taxon>
        <taxon>Eubacteriales</taxon>
        <taxon>Oscillospiraceae</taxon>
        <taxon>Oscillospiraceae incertae sedis</taxon>
        <taxon>Candidatus Egerieicola</taxon>
    </lineage>
</organism>
<evidence type="ECO:0000259" key="5">
    <source>
        <dbReference type="Pfam" id="PF00155"/>
    </source>
</evidence>
<dbReference type="GO" id="GO:0030170">
    <property type="term" value="F:pyridoxal phosphate binding"/>
    <property type="evidence" value="ECO:0007669"/>
    <property type="project" value="InterPro"/>
</dbReference>
<dbReference type="EMBL" id="DVGY01000179">
    <property type="protein sequence ID" value="HIR41702.1"/>
    <property type="molecule type" value="Genomic_DNA"/>
</dbReference>
<evidence type="ECO:0000313" key="6">
    <source>
        <dbReference type="EMBL" id="HIR41702.1"/>
    </source>
</evidence>
<dbReference type="PANTHER" id="PTHR42885">
    <property type="entry name" value="HISTIDINOL-PHOSPHATE AMINOTRANSFERASE-RELATED"/>
    <property type="match status" value="1"/>
</dbReference>
<keyword evidence="3" id="KW-0808">Transferase</keyword>
<reference evidence="6" key="1">
    <citation type="submission" date="2020-10" db="EMBL/GenBank/DDBJ databases">
        <authorList>
            <person name="Gilroy R."/>
        </authorList>
    </citation>
    <scope>NUCLEOTIDE SEQUENCE</scope>
    <source>
        <strain evidence="6">CHK184-25365</strain>
    </source>
</reference>
<dbReference type="Pfam" id="PF00155">
    <property type="entry name" value="Aminotran_1_2"/>
    <property type="match status" value="1"/>
</dbReference>